<protein>
    <submittedName>
        <fullName evidence="4">Flagellar biosynthetic protein FlhB</fullName>
    </submittedName>
</protein>
<dbReference type="OrthoDB" id="9807950at2"/>
<dbReference type="InterPro" id="IPR006135">
    <property type="entry name" value="T3SS_substrate_exporter"/>
</dbReference>
<accession>A0A517N5Z1</accession>
<keyword evidence="3" id="KW-0812">Transmembrane</keyword>
<keyword evidence="4" id="KW-0282">Flagellum</keyword>
<dbReference type="Pfam" id="PF01312">
    <property type="entry name" value="Bac_export_2"/>
    <property type="match status" value="1"/>
</dbReference>
<sequence length="360" mass="39198">MSDSSGDKKHLATEKKRRQSREQGQIAKSQDLTSAGMLLAALAALWMLGEPACAHMAGAIADALSTPRMAPIGTQDASNWLLGGSARLAIAAVPMLLAMFVAGVLVNVSQTGLILTTSKIEPKLSNISPLAGVKRILSLQGVMRLGFGIFKLMIIGAVAYAALRYYRDPILSLAQMSVPQIASVMFRSLMGTCVWIGVALFILAIAEYAFQHWKQEQDMMMSDQEMRDEMKETEGDPQVAARRRHVQRQMMMQRAESEVPKADVVVSNPTELAIAIQYDPLTMPAPIVLAKGAGPLAQKIRRIALENGIPVVERKPLAQVLYKTVDVGQIVPTEQYQAVAEVLRYVYQLQGKDIPKATAA</sequence>
<gene>
    <name evidence="4" type="primary">flhB</name>
    <name evidence="4" type="ORF">K227x_09300</name>
</gene>
<feature type="transmembrane region" description="Helical" evidence="3">
    <location>
        <begin position="145"/>
        <end position="166"/>
    </location>
</feature>
<dbReference type="RefSeq" id="WP_145168239.1">
    <property type="nucleotide sequence ID" value="NZ_CP036525.1"/>
</dbReference>
<evidence type="ECO:0000313" key="4">
    <source>
        <dbReference type="EMBL" id="QDT02552.1"/>
    </source>
</evidence>
<dbReference type="GO" id="GO:0009306">
    <property type="term" value="P:protein secretion"/>
    <property type="evidence" value="ECO:0007669"/>
    <property type="project" value="InterPro"/>
</dbReference>
<dbReference type="GO" id="GO:0005886">
    <property type="term" value="C:plasma membrane"/>
    <property type="evidence" value="ECO:0007669"/>
    <property type="project" value="TreeGrafter"/>
</dbReference>
<feature type="transmembrane region" description="Helical" evidence="3">
    <location>
        <begin position="186"/>
        <end position="210"/>
    </location>
</feature>
<evidence type="ECO:0000256" key="2">
    <source>
        <dbReference type="SAM" id="MobiDB-lite"/>
    </source>
</evidence>
<dbReference type="Gene3D" id="3.40.1690.10">
    <property type="entry name" value="secretion proteins EscU"/>
    <property type="match status" value="1"/>
</dbReference>
<keyword evidence="4" id="KW-0969">Cilium</keyword>
<keyword evidence="5" id="KW-1185">Reference proteome</keyword>
<evidence type="ECO:0000256" key="3">
    <source>
        <dbReference type="SAM" id="Phobius"/>
    </source>
</evidence>
<evidence type="ECO:0000313" key="5">
    <source>
        <dbReference type="Proteomes" id="UP000318538"/>
    </source>
</evidence>
<dbReference type="PRINTS" id="PR00950">
    <property type="entry name" value="TYPE3IMSPROT"/>
</dbReference>
<dbReference type="InterPro" id="IPR029025">
    <property type="entry name" value="T3SS_substrate_exporter_C"/>
</dbReference>
<feature type="transmembrane region" description="Helical" evidence="3">
    <location>
        <begin position="85"/>
        <end position="108"/>
    </location>
</feature>
<dbReference type="Proteomes" id="UP000318538">
    <property type="component" value="Chromosome"/>
</dbReference>
<comment type="similarity">
    <text evidence="1">Belongs to the type III secretion exporter family.</text>
</comment>
<keyword evidence="4" id="KW-0966">Cell projection</keyword>
<keyword evidence="3" id="KW-0472">Membrane</keyword>
<evidence type="ECO:0000256" key="1">
    <source>
        <dbReference type="ARBA" id="ARBA00010690"/>
    </source>
</evidence>
<dbReference type="AlphaFoldDB" id="A0A517N5Z1"/>
<dbReference type="SUPFAM" id="SSF160544">
    <property type="entry name" value="EscU C-terminal domain-like"/>
    <property type="match status" value="1"/>
</dbReference>
<dbReference type="PANTHER" id="PTHR30531">
    <property type="entry name" value="FLAGELLAR BIOSYNTHETIC PROTEIN FLHB"/>
    <property type="match status" value="1"/>
</dbReference>
<proteinExistence type="inferred from homology"/>
<name>A0A517N5Z1_9BACT</name>
<dbReference type="EMBL" id="CP036525">
    <property type="protein sequence ID" value="QDT02552.1"/>
    <property type="molecule type" value="Genomic_DNA"/>
</dbReference>
<reference evidence="4 5" key="1">
    <citation type="submission" date="2019-02" db="EMBL/GenBank/DDBJ databases">
        <title>Deep-cultivation of Planctomycetes and their phenomic and genomic characterization uncovers novel biology.</title>
        <authorList>
            <person name="Wiegand S."/>
            <person name="Jogler M."/>
            <person name="Boedeker C."/>
            <person name="Pinto D."/>
            <person name="Vollmers J."/>
            <person name="Rivas-Marin E."/>
            <person name="Kohn T."/>
            <person name="Peeters S.H."/>
            <person name="Heuer A."/>
            <person name="Rast P."/>
            <person name="Oberbeckmann S."/>
            <person name="Bunk B."/>
            <person name="Jeske O."/>
            <person name="Meyerdierks A."/>
            <person name="Storesund J.E."/>
            <person name="Kallscheuer N."/>
            <person name="Luecker S."/>
            <person name="Lage O.M."/>
            <person name="Pohl T."/>
            <person name="Merkel B.J."/>
            <person name="Hornburger P."/>
            <person name="Mueller R.-W."/>
            <person name="Bruemmer F."/>
            <person name="Labrenz M."/>
            <person name="Spormann A.M."/>
            <person name="Op den Camp H."/>
            <person name="Overmann J."/>
            <person name="Amann R."/>
            <person name="Jetten M.S.M."/>
            <person name="Mascher T."/>
            <person name="Medema M.H."/>
            <person name="Devos D.P."/>
            <person name="Kaster A.-K."/>
            <person name="Ovreas L."/>
            <person name="Rohde M."/>
            <person name="Galperin M.Y."/>
            <person name="Jogler C."/>
        </authorList>
    </citation>
    <scope>NUCLEOTIDE SEQUENCE [LARGE SCALE GENOMIC DNA]</scope>
    <source>
        <strain evidence="4 5">K22_7</strain>
    </source>
</reference>
<keyword evidence="3" id="KW-1133">Transmembrane helix</keyword>
<feature type="region of interest" description="Disordered" evidence="2">
    <location>
        <begin position="1"/>
        <end position="28"/>
    </location>
</feature>
<feature type="compositionally biased region" description="Basic and acidic residues" evidence="2">
    <location>
        <begin position="1"/>
        <end position="14"/>
    </location>
</feature>
<dbReference type="PANTHER" id="PTHR30531:SF12">
    <property type="entry name" value="FLAGELLAR BIOSYNTHETIC PROTEIN FLHB"/>
    <property type="match status" value="1"/>
</dbReference>
<organism evidence="4 5">
    <name type="scientific">Rubripirellula lacrimiformis</name>
    <dbReference type="NCBI Taxonomy" id="1930273"/>
    <lineage>
        <taxon>Bacteria</taxon>
        <taxon>Pseudomonadati</taxon>
        <taxon>Planctomycetota</taxon>
        <taxon>Planctomycetia</taxon>
        <taxon>Pirellulales</taxon>
        <taxon>Pirellulaceae</taxon>
        <taxon>Rubripirellula</taxon>
    </lineage>
</organism>
<dbReference type="KEGG" id="rlc:K227x_09300"/>